<comment type="caution">
    <text evidence="2">The sequence shown here is derived from an EMBL/GenBank/DDBJ whole genome shotgun (WGS) entry which is preliminary data.</text>
</comment>
<feature type="compositionally biased region" description="Low complexity" evidence="1">
    <location>
        <begin position="1"/>
        <end position="17"/>
    </location>
</feature>
<gene>
    <name evidence="2" type="ORF">G6O67_001730</name>
</gene>
<accession>A0A8H4V981</accession>
<dbReference type="EMBL" id="JAAVMX010000002">
    <property type="protein sequence ID" value="KAF4512613.1"/>
    <property type="molecule type" value="Genomic_DNA"/>
</dbReference>
<dbReference type="AlphaFoldDB" id="A0A8H4V981"/>
<feature type="region of interest" description="Disordered" evidence="1">
    <location>
        <begin position="127"/>
        <end position="155"/>
    </location>
</feature>
<dbReference type="InterPro" id="IPR022124">
    <property type="entry name" value="DUF3659"/>
</dbReference>
<feature type="compositionally biased region" description="Pro residues" evidence="1">
    <location>
        <begin position="131"/>
        <end position="145"/>
    </location>
</feature>
<evidence type="ECO:0000256" key="1">
    <source>
        <dbReference type="SAM" id="MobiDB-lite"/>
    </source>
</evidence>
<dbReference type="Pfam" id="PF12396">
    <property type="entry name" value="DUF3659"/>
    <property type="match status" value="1"/>
</dbReference>
<name>A0A8H4V981_9HYPO</name>
<feature type="compositionally biased region" description="Basic and acidic residues" evidence="1">
    <location>
        <begin position="37"/>
        <end position="48"/>
    </location>
</feature>
<evidence type="ECO:0000313" key="2">
    <source>
        <dbReference type="EMBL" id="KAF4512613.1"/>
    </source>
</evidence>
<reference evidence="2 3" key="1">
    <citation type="journal article" date="2020" name="Genome Biol. Evol.">
        <title>A new high-quality draft genome assembly of the Chinese cordyceps Ophiocordyceps sinensis.</title>
        <authorList>
            <person name="Shu R."/>
            <person name="Zhang J."/>
            <person name="Meng Q."/>
            <person name="Zhang H."/>
            <person name="Zhou G."/>
            <person name="Li M."/>
            <person name="Wu P."/>
            <person name="Zhao Y."/>
            <person name="Chen C."/>
            <person name="Qin Q."/>
        </authorList>
    </citation>
    <scope>NUCLEOTIDE SEQUENCE [LARGE SCALE GENOMIC DNA]</scope>
    <source>
        <strain evidence="2 3">IOZ07</strain>
    </source>
</reference>
<feature type="region of interest" description="Disordered" evidence="1">
    <location>
        <begin position="174"/>
        <end position="207"/>
    </location>
</feature>
<organism evidence="2 3">
    <name type="scientific">Ophiocordyceps sinensis</name>
    <dbReference type="NCBI Taxonomy" id="72228"/>
    <lineage>
        <taxon>Eukaryota</taxon>
        <taxon>Fungi</taxon>
        <taxon>Dikarya</taxon>
        <taxon>Ascomycota</taxon>
        <taxon>Pezizomycotina</taxon>
        <taxon>Sordariomycetes</taxon>
        <taxon>Hypocreomycetidae</taxon>
        <taxon>Hypocreales</taxon>
        <taxon>Ophiocordycipitaceae</taxon>
        <taxon>Ophiocordyceps</taxon>
    </lineage>
</organism>
<keyword evidence="3" id="KW-1185">Reference proteome</keyword>
<sequence>MATAPSPSSPQSPLSESPPRDDQDASAAASPATMRASNDRDDEPEKPRASMAIPRIPPITPMASQQDPRTLARGLEGCFVDEFGNVLGWDGTVLGRVQGDLPSMVGRPVSAQGHIVDAEGQVAGFVSESFVPPPGASSSPPPPQPSSSRKPLDRGLRVDGDGTIYDHEGVPVGRMTQAQGTLRPGESRRGQAPCACSRSPGAPSPSEVCLDVKSTHDGIQLIIKIPTVFHACPGPPPPPTPL</sequence>
<proteinExistence type="predicted"/>
<dbReference type="Proteomes" id="UP000557566">
    <property type="component" value="Unassembled WGS sequence"/>
</dbReference>
<dbReference type="OrthoDB" id="3946749at2759"/>
<feature type="region of interest" description="Disordered" evidence="1">
    <location>
        <begin position="1"/>
        <end position="70"/>
    </location>
</feature>
<protein>
    <recommendedName>
        <fullName evidence="4">LEA domain protein</fullName>
    </recommendedName>
</protein>
<evidence type="ECO:0000313" key="3">
    <source>
        <dbReference type="Proteomes" id="UP000557566"/>
    </source>
</evidence>
<evidence type="ECO:0008006" key="4">
    <source>
        <dbReference type="Google" id="ProtNLM"/>
    </source>
</evidence>